<proteinExistence type="predicted"/>
<comment type="caution">
    <text evidence="4">The sequence shown here is derived from an EMBL/GenBank/DDBJ whole genome shotgun (WGS) entry which is preliminary data.</text>
</comment>
<dbReference type="OrthoDB" id="9804819at2"/>
<dbReference type="Proteomes" id="UP000269438">
    <property type="component" value="Unassembled WGS sequence"/>
</dbReference>
<dbReference type="SMART" id="SM00382">
    <property type="entry name" value="AAA"/>
    <property type="match status" value="1"/>
</dbReference>
<dbReference type="InterPro" id="IPR003593">
    <property type="entry name" value="AAA+_ATPase"/>
</dbReference>
<keyword evidence="2 4" id="KW-0067">ATP-binding</keyword>
<dbReference type="Gene3D" id="3.40.50.300">
    <property type="entry name" value="P-loop containing nucleotide triphosphate hydrolases"/>
    <property type="match status" value="1"/>
</dbReference>
<accession>A0A3L7AP58</accession>
<evidence type="ECO:0000313" key="4">
    <source>
        <dbReference type="EMBL" id="RLP82293.1"/>
    </source>
</evidence>
<keyword evidence="1" id="KW-0547">Nucleotide-binding</keyword>
<dbReference type="GO" id="GO:0005524">
    <property type="term" value="F:ATP binding"/>
    <property type="evidence" value="ECO:0007669"/>
    <property type="project" value="UniProtKB-KW"/>
</dbReference>
<keyword evidence="5" id="KW-1185">Reference proteome</keyword>
<name>A0A3L7AP58_9MICO</name>
<dbReference type="Pfam" id="PF00005">
    <property type="entry name" value="ABC_tran"/>
    <property type="match status" value="1"/>
</dbReference>
<sequence length="296" mass="31740">MTNHLVLDGVTRRFGSHTALDGVSFTLPTGSICGLLGRNGAGKTTLLSLIAGQDLPSAGTVHINGHSPFEHAPTLAEINLVRDNQRYPDDFTVRNVLTIAPRFLPHWDARFARQLAAGFRVPLDQSVKKFSRGQLSAVAIVLGLASRAPLTLMDEPYLGLDVNARRYFHEALVRDVAEHPRTVILSTHHVEESESLFDRVLIVDSGRILLDADIEEIPDLAFTVSGRDDAIRELTVGMEVLRLQTVPGLASATIRGTADDAFLARADAVGARIQGVSVADLVTALGSDSAAEAVAA</sequence>
<feature type="domain" description="ABC transporter" evidence="3">
    <location>
        <begin position="5"/>
        <end position="230"/>
    </location>
</feature>
<dbReference type="PANTHER" id="PTHR43158">
    <property type="entry name" value="SKFA PEPTIDE EXPORT ATP-BINDING PROTEIN SKFE"/>
    <property type="match status" value="1"/>
</dbReference>
<dbReference type="RefSeq" id="WP_121688826.1">
    <property type="nucleotide sequence ID" value="NZ_RCUY01000009.1"/>
</dbReference>
<evidence type="ECO:0000313" key="5">
    <source>
        <dbReference type="Proteomes" id="UP000269438"/>
    </source>
</evidence>
<dbReference type="CDD" id="cd03230">
    <property type="entry name" value="ABC_DR_subfamily_A"/>
    <property type="match status" value="1"/>
</dbReference>
<protein>
    <submittedName>
        <fullName evidence="4">ABC transporter ATP-binding protein</fullName>
    </submittedName>
</protein>
<evidence type="ECO:0000259" key="3">
    <source>
        <dbReference type="PROSITE" id="PS50893"/>
    </source>
</evidence>
<dbReference type="SUPFAM" id="SSF52540">
    <property type="entry name" value="P-loop containing nucleoside triphosphate hydrolases"/>
    <property type="match status" value="1"/>
</dbReference>
<dbReference type="InterPro" id="IPR027417">
    <property type="entry name" value="P-loop_NTPase"/>
</dbReference>
<evidence type="ECO:0000256" key="1">
    <source>
        <dbReference type="ARBA" id="ARBA00022741"/>
    </source>
</evidence>
<dbReference type="PANTHER" id="PTHR43158:SF5">
    <property type="entry name" value="ABC TRANSPORTER, ATP-BINDING PROTEIN"/>
    <property type="match status" value="1"/>
</dbReference>
<dbReference type="PROSITE" id="PS50893">
    <property type="entry name" value="ABC_TRANSPORTER_2"/>
    <property type="match status" value="1"/>
</dbReference>
<reference evidence="4 5" key="1">
    <citation type="submission" date="2018-10" db="EMBL/GenBank/DDBJ databases">
        <authorList>
            <person name="Li J."/>
        </authorList>
    </citation>
    <scope>NUCLEOTIDE SEQUENCE [LARGE SCALE GENOMIC DNA]</scope>
    <source>
        <strain evidence="4 5">JCM 11654</strain>
    </source>
</reference>
<gene>
    <name evidence="4" type="ORF">D9V34_10910</name>
</gene>
<dbReference type="InterPro" id="IPR003439">
    <property type="entry name" value="ABC_transporter-like_ATP-bd"/>
</dbReference>
<evidence type="ECO:0000256" key="2">
    <source>
        <dbReference type="ARBA" id="ARBA00022840"/>
    </source>
</evidence>
<dbReference type="EMBL" id="RCUY01000009">
    <property type="protein sequence ID" value="RLP82293.1"/>
    <property type="molecule type" value="Genomic_DNA"/>
</dbReference>
<dbReference type="AlphaFoldDB" id="A0A3L7AP58"/>
<dbReference type="GO" id="GO:0016887">
    <property type="term" value="F:ATP hydrolysis activity"/>
    <property type="evidence" value="ECO:0007669"/>
    <property type="project" value="InterPro"/>
</dbReference>
<organism evidence="4 5">
    <name type="scientific">Mycetocola lacteus</name>
    <dbReference type="NCBI Taxonomy" id="76637"/>
    <lineage>
        <taxon>Bacteria</taxon>
        <taxon>Bacillati</taxon>
        <taxon>Actinomycetota</taxon>
        <taxon>Actinomycetes</taxon>
        <taxon>Micrococcales</taxon>
        <taxon>Microbacteriaceae</taxon>
        <taxon>Mycetocola</taxon>
    </lineage>
</organism>